<dbReference type="EMBL" id="LPWD01000192">
    <property type="protein sequence ID" value="ODS02947.1"/>
    <property type="molecule type" value="Genomic_DNA"/>
</dbReference>
<keyword evidence="2" id="KW-1185">Reference proteome</keyword>
<evidence type="ECO:0000313" key="2">
    <source>
        <dbReference type="Proteomes" id="UP000095042"/>
    </source>
</evidence>
<accession>A0A1E3WD00</accession>
<dbReference type="Proteomes" id="UP000095042">
    <property type="component" value="Unassembled WGS sequence"/>
</dbReference>
<protein>
    <submittedName>
        <fullName evidence="1">Uncharacterized protein</fullName>
    </submittedName>
</protein>
<proteinExistence type="predicted"/>
<organism evidence="1 2">
    <name type="scientific">Methyloceanibacter marginalis</name>
    <dbReference type="NCBI Taxonomy" id="1774971"/>
    <lineage>
        <taxon>Bacteria</taxon>
        <taxon>Pseudomonadati</taxon>
        <taxon>Pseudomonadota</taxon>
        <taxon>Alphaproteobacteria</taxon>
        <taxon>Hyphomicrobiales</taxon>
        <taxon>Hyphomicrobiaceae</taxon>
        <taxon>Methyloceanibacter</taxon>
    </lineage>
</organism>
<name>A0A1E3WD00_9HYPH</name>
<evidence type="ECO:0000313" key="1">
    <source>
        <dbReference type="EMBL" id="ODS02947.1"/>
    </source>
</evidence>
<comment type="caution">
    <text evidence="1">The sequence shown here is derived from an EMBL/GenBank/DDBJ whole genome shotgun (WGS) entry which is preliminary data.</text>
</comment>
<gene>
    <name evidence="1" type="ORF">AUC71_12395</name>
</gene>
<dbReference type="AlphaFoldDB" id="A0A1E3WD00"/>
<reference evidence="1 2" key="1">
    <citation type="journal article" date="2016" name="Environ. Microbiol.">
        <title>New Methyloceanibacter diversity from North Sea sediments includes methanotroph containing solely the soluble methane monooxygenase.</title>
        <authorList>
            <person name="Vekeman B."/>
            <person name="Kerckhof F.M."/>
            <person name="Cremers G."/>
            <person name="de Vos P."/>
            <person name="Vandamme P."/>
            <person name="Boon N."/>
            <person name="Op den Camp H.J."/>
            <person name="Heylen K."/>
        </authorList>
    </citation>
    <scope>NUCLEOTIDE SEQUENCE [LARGE SCALE GENOMIC DNA]</scope>
    <source>
        <strain evidence="1 2">R-67177</strain>
    </source>
</reference>
<sequence length="132" mass="14299">MAGFGGHGLDLGGRQSQPVHAAVDMDRARQRLAGARAIVGPLFDFLGAVQHRAKARGVVGLRRSGQEAAEDIDGRFRQQRAQRFRLGECRHEKCAAAGAPQRGRGLRHAKTVGVGLDHRGAFGRAAKSRNWR</sequence>